<dbReference type="GO" id="GO:0008270">
    <property type="term" value="F:zinc ion binding"/>
    <property type="evidence" value="ECO:0007669"/>
    <property type="project" value="UniProtKB-KW"/>
</dbReference>
<dbReference type="GO" id="GO:0003712">
    <property type="term" value="F:transcription coregulator activity"/>
    <property type="evidence" value="ECO:0007669"/>
    <property type="project" value="InterPro"/>
</dbReference>
<feature type="region of interest" description="Disordered" evidence="12">
    <location>
        <begin position="1053"/>
        <end position="1084"/>
    </location>
</feature>
<dbReference type="Proteomes" id="UP000820818">
    <property type="component" value="Linkage Group LG7"/>
</dbReference>
<evidence type="ECO:0000256" key="2">
    <source>
        <dbReference type="ARBA" id="ARBA00005389"/>
    </source>
</evidence>
<comment type="similarity">
    <text evidence="2">Belongs to the Mediator complex subunit 10 family.</text>
</comment>
<feature type="region of interest" description="Disordered" evidence="12">
    <location>
        <begin position="228"/>
        <end position="251"/>
    </location>
</feature>
<evidence type="ECO:0000256" key="11">
    <source>
        <dbReference type="SAM" id="Coils"/>
    </source>
</evidence>
<feature type="region of interest" description="Disordered" evidence="12">
    <location>
        <begin position="428"/>
        <end position="466"/>
    </location>
</feature>
<dbReference type="PANTHER" id="PTHR10816:SF15">
    <property type="entry name" value="MYELIN TRANSCRIPTION FACTOR 1-LIKE PROTEIN"/>
    <property type="match status" value="1"/>
</dbReference>
<feature type="compositionally biased region" description="Basic and acidic residues" evidence="12">
    <location>
        <begin position="187"/>
        <end position="197"/>
    </location>
</feature>
<proteinExistence type="inferred from homology"/>
<evidence type="ECO:0000256" key="3">
    <source>
        <dbReference type="ARBA" id="ARBA00010194"/>
    </source>
</evidence>
<evidence type="ECO:0000256" key="9">
    <source>
        <dbReference type="ARBA" id="ARBA00023163"/>
    </source>
</evidence>
<feature type="region of interest" description="Disordered" evidence="12">
    <location>
        <begin position="933"/>
        <end position="985"/>
    </location>
</feature>
<evidence type="ECO:0000313" key="14">
    <source>
        <dbReference type="Proteomes" id="UP000820818"/>
    </source>
</evidence>
<feature type="compositionally biased region" description="Low complexity" evidence="12">
    <location>
        <begin position="32"/>
        <end position="52"/>
    </location>
</feature>
<name>A0AAD5KLK7_9CRUS</name>
<dbReference type="EMBL" id="WJBH02000007">
    <property type="protein sequence ID" value="KAI9555229.1"/>
    <property type="molecule type" value="Genomic_DNA"/>
</dbReference>
<evidence type="ECO:0000313" key="13">
    <source>
        <dbReference type="EMBL" id="KAI9555229.1"/>
    </source>
</evidence>
<protein>
    <recommendedName>
        <fullName evidence="15">Mediator of RNA polymerase II transcription subunit 10</fullName>
    </recommendedName>
</protein>
<dbReference type="Pfam" id="PF09748">
    <property type="entry name" value="Med10"/>
    <property type="match status" value="1"/>
</dbReference>
<keyword evidence="10" id="KW-0539">Nucleus</keyword>
<evidence type="ECO:0000256" key="5">
    <source>
        <dbReference type="ARBA" id="ARBA00022737"/>
    </source>
</evidence>
<feature type="region of interest" description="Disordered" evidence="12">
    <location>
        <begin position="593"/>
        <end position="630"/>
    </location>
</feature>
<feature type="compositionally biased region" description="Low complexity" evidence="12">
    <location>
        <begin position="741"/>
        <end position="761"/>
    </location>
</feature>
<organism evidence="13 14">
    <name type="scientific">Daphnia sinensis</name>
    <dbReference type="NCBI Taxonomy" id="1820382"/>
    <lineage>
        <taxon>Eukaryota</taxon>
        <taxon>Metazoa</taxon>
        <taxon>Ecdysozoa</taxon>
        <taxon>Arthropoda</taxon>
        <taxon>Crustacea</taxon>
        <taxon>Branchiopoda</taxon>
        <taxon>Diplostraca</taxon>
        <taxon>Cladocera</taxon>
        <taxon>Anomopoda</taxon>
        <taxon>Daphniidae</taxon>
        <taxon>Daphnia</taxon>
        <taxon>Daphnia similis group</taxon>
    </lineage>
</organism>
<keyword evidence="7" id="KW-0862">Zinc</keyword>
<keyword evidence="9" id="KW-0804">Transcription</keyword>
<evidence type="ECO:0000256" key="4">
    <source>
        <dbReference type="ARBA" id="ARBA00022723"/>
    </source>
</evidence>
<feature type="compositionally biased region" description="Polar residues" evidence="12">
    <location>
        <begin position="653"/>
        <end position="673"/>
    </location>
</feature>
<keyword evidence="8" id="KW-0805">Transcription regulation</keyword>
<dbReference type="SUPFAM" id="SSF103637">
    <property type="entry name" value="CCHHC domain"/>
    <property type="match status" value="3"/>
</dbReference>
<feature type="region of interest" description="Disordered" evidence="12">
    <location>
        <begin position="650"/>
        <end position="702"/>
    </location>
</feature>
<evidence type="ECO:0000256" key="12">
    <source>
        <dbReference type="SAM" id="MobiDB-lite"/>
    </source>
</evidence>
<dbReference type="PANTHER" id="PTHR10816">
    <property type="entry name" value="MYELIN TRANSCRIPTION FACTOR 1-RELATED"/>
    <property type="match status" value="1"/>
</dbReference>
<dbReference type="GO" id="GO:0016592">
    <property type="term" value="C:mediator complex"/>
    <property type="evidence" value="ECO:0007669"/>
    <property type="project" value="InterPro"/>
</dbReference>
<feature type="compositionally biased region" description="Polar residues" evidence="12">
    <location>
        <begin position="726"/>
        <end position="740"/>
    </location>
</feature>
<evidence type="ECO:0000256" key="1">
    <source>
        <dbReference type="ARBA" id="ARBA00004123"/>
    </source>
</evidence>
<dbReference type="InterPro" id="IPR002515">
    <property type="entry name" value="Znf_C2H2C"/>
</dbReference>
<comment type="caution">
    <text evidence="13">The sequence shown here is derived from an EMBL/GenBank/DDBJ whole genome shotgun (WGS) entry which is preliminary data.</text>
</comment>
<gene>
    <name evidence="13" type="ORF">GHT06_017744</name>
</gene>
<feature type="coiled-coil region" evidence="11">
    <location>
        <begin position="1376"/>
        <end position="1403"/>
    </location>
</feature>
<feature type="region of interest" description="Disordered" evidence="12">
    <location>
        <begin position="714"/>
        <end position="768"/>
    </location>
</feature>
<dbReference type="GO" id="GO:0007399">
    <property type="term" value="P:nervous system development"/>
    <property type="evidence" value="ECO:0007669"/>
    <property type="project" value="UniProtKB-KW"/>
</dbReference>
<keyword evidence="5" id="KW-0677">Repeat</keyword>
<feature type="region of interest" description="Disordered" evidence="12">
    <location>
        <begin position="173"/>
        <end position="197"/>
    </location>
</feature>
<feature type="compositionally biased region" description="Polar residues" evidence="12">
    <location>
        <begin position="681"/>
        <end position="699"/>
    </location>
</feature>
<dbReference type="Pfam" id="PF01530">
    <property type="entry name" value="zf-C2HC"/>
    <property type="match status" value="3"/>
</dbReference>
<dbReference type="GO" id="GO:0000978">
    <property type="term" value="F:RNA polymerase II cis-regulatory region sequence-specific DNA binding"/>
    <property type="evidence" value="ECO:0007669"/>
    <property type="project" value="TreeGrafter"/>
</dbReference>
<comment type="subcellular location">
    <subcellularLocation>
        <location evidence="1">Nucleus</location>
    </subcellularLocation>
</comment>
<feature type="region of interest" description="Disordered" evidence="12">
    <location>
        <begin position="120"/>
        <end position="155"/>
    </location>
</feature>
<dbReference type="Gene3D" id="4.10.320.30">
    <property type="match status" value="3"/>
</dbReference>
<comment type="similarity">
    <text evidence="3">Belongs to the MYT1 family.</text>
</comment>
<sequence>MESVADDSSAIGKVFGRRSLQLLTLQAAGTNSAPSSTSSSSCSSSSNSSSSSLQCQHSDESTPTVAVAHELQNLLKIDTRCRATEYNNNNNRLMTNRSEDRVIHENNSIMSAYHGGGEELLASSTGAHSNRGRSEGEEPTVASKMGQHDQQDADLTNNNQRDVLIRSSYHLHHNTHHHHLQQQEEQQQQHEDSSYVKKEDHLFSSSCLYTESLAAAAAAVAAAAAAGVKQEDLHHHHHHQQHQQQHGNNNSSNYVKLEQSAEQLHQLQHQQQHQQQSTGHDIHASLYHSALYAGPVYGSSSSATSAMSHQTGYVDFGRPELTDHYSALQKLSCSFPPPSGPPPTLDCGPISRANSVVQQQQLSSNDCLQQQTATTINNSATGSSSGYRMMSPSAAAAAAAAAVAAMSTPLYAMSSLGYSDWGTASTGTITSSSSGAAPTVGSANSSSGHRTTSSSNSTPLTKDTNKCPTPGCSGQGHVTGLYTHHRSLSGCPRKDKVTPEILAMHETIVKCPTPGCTGRGHVSSGRTSHRSLSGCPLAAAVRQSNRNRQRLSQPSSSSSGASAIATLTVSHKNSGGSKNGSAELSSSIISKSLTSASQQHMAGQLATTPSPVSPPYPHHHHHQHSHLSHSIPAATHQQNQALHQVLSGRIGLSGSNNKRNSDGRGSSDCNDNLTGGGLVDSSYSGISQTHPHITSATNAKKSRRANDLMMMDHVSSGSHHHLKSSVDGNSSCRSTPLTPLSSKSGGSQDGSSSPGNGASPSLFHQQSSSFRTPSAMMSGMMMAGNSVNDPTSVTAYHQTAPTAYYQQPYYHHLYPNPHHQPHHHHHPGYYQTTHHHHQGWTTDFTAGLHHHHHPGASVVPGVPMALPPSAVISSATTITPTVAATTAYQHSFPLTPDGSCGNPAGTAAGENVTGSNSGGVTSSAIYETNALQSNKGNNKDSMGSEDHNQQRQQDSYSAIQADGVTGVDNGQGLIQQQSESGDHHAPSYYTNVGNAFTPCSTAINLSVKCSLEAPPSTVTGSENGDYNGPNSSDPYTITVQQHKEAKLNSNLQPEEQTDPLDFSCGGGSNSDELIQQQQHSENTDVYNSDTASAAAAKAAAHSYAFGRPLHADYSAAERSFYYRDTLGYNGSQTAVSYNGYGSSNGPDPATYQCSSFANGNDTHFQYGGVGGSPVATPASPMLTSACYTHPARVAASAGSTTASLIFGVSSSAHDKSSDSSSLCILRGGSSESGKMAMLAANAAPVTGMTQNQELKCPTLGCDGSGHTTGNYATHRTLSGCPRTSAAGTNSRSRTSTRDTCTEPLRCFLNFKQVIALSIDGYNQVIYHSPLLPTDVPLKCETCCRRRLQKLKSGNVAIILLSYWCLFSCLYSGFFPSVKMSAALENLENQLELFVENVRQVKIIVSDFQPQGQSVLNQKINSIVQGLQEIDKLKSQVQEVHVPLEVFDYIDEGRNPQLYTKDCMEKALNKNEQVKGKIDSYRKFRAHLLEELSQVFPNETMKYRTARGDDVNRIQ</sequence>
<keyword evidence="4" id="KW-0479">Metal-binding</keyword>
<feature type="compositionally biased region" description="Polar residues" evidence="12">
    <location>
        <begin position="1069"/>
        <end position="1084"/>
    </location>
</feature>
<feature type="compositionally biased region" description="Basic residues" evidence="12">
    <location>
        <begin position="617"/>
        <end position="627"/>
    </location>
</feature>
<evidence type="ECO:0008006" key="15">
    <source>
        <dbReference type="Google" id="ProtNLM"/>
    </source>
</evidence>
<evidence type="ECO:0000256" key="7">
    <source>
        <dbReference type="ARBA" id="ARBA00022833"/>
    </source>
</evidence>
<accession>A0AAD5KLK7</accession>
<keyword evidence="11" id="KW-0175">Coiled coil</keyword>
<keyword evidence="6" id="KW-0863">Zinc-finger</keyword>
<feature type="compositionally biased region" description="Polar residues" evidence="12">
    <location>
        <begin position="1016"/>
        <end position="1035"/>
    </location>
</feature>
<dbReference type="InterPro" id="IPR019145">
    <property type="entry name" value="Mediator_Med10"/>
</dbReference>
<dbReference type="FunFam" id="4.10.320.30:FF:000001">
    <property type="entry name" value="Myelin transcription factor 1-like, a"/>
    <property type="match status" value="3"/>
</dbReference>
<keyword evidence="14" id="KW-1185">Reference proteome</keyword>
<feature type="compositionally biased region" description="Low complexity" evidence="12">
    <location>
        <begin position="542"/>
        <end position="559"/>
    </location>
</feature>
<evidence type="ECO:0000256" key="8">
    <source>
        <dbReference type="ARBA" id="ARBA00023015"/>
    </source>
</evidence>
<feature type="compositionally biased region" description="Polar residues" evidence="12">
    <location>
        <begin position="598"/>
        <end position="608"/>
    </location>
</feature>
<feature type="region of interest" description="Disordered" evidence="12">
    <location>
        <begin position="1015"/>
        <end position="1035"/>
    </location>
</feature>
<evidence type="ECO:0000256" key="10">
    <source>
        <dbReference type="ARBA" id="ARBA00023242"/>
    </source>
</evidence>
<dbReference type="GO" id="GO:0000981">
    <property type="term" value="F:DNA-binding transcription factor activity, RNA polymerase II-specific"/>
    <property type="evidence" value="ECO:0007669"/>
    <property type="project" value="TreeGrafter"/>
</dbReference>
<dbReference type="InterPro" id="IPR036060">
    <property type="entry name" value="Znf_C2H2C_sf"/>
</dbReference>
<dbReference type="PROSITE" id="PS51802">
    <property type="entry name" value="ZF_CCHHC"/>
    <property type="match status" value="3"/>
</dbReference>
<feature type="region of interest" description="Disordered" evidence="12">
    <location>
        <begin position="29"/>
        <end position="61"/>
    </location>
</feature>
<feature type="region of interest" description="Disordered" evidence="12">
    <location>
        <begin position="542"/>
        <end position="561"/>
    </location>
</feature>
<reference evidence="13 14" key="1">
    <citation type="submission" date="2022-05" db="EMBL/GenBank/DDBJ databases">
        <title>A multi-omics perspective on studying reproductive biology in Daphnia sinensis.</title>
        <authorList>
            <person name="Jia J."/>
        </authorList>
    </citation>
    <scope>NUCLEOTIDE SEQUENCE [LARGE SCALE GENOMIC DNA]</scope>
    <source>
        <strain evidence="13 14">WSL</strain>
    </source>
</reference>
<evidence type="ECO:0000256" key="6">
    <source>
        <dbReference type="ARBA" id="ARBA00022771"/>
    </source>
</evidence>
<feature type="compositionally biased region" description="Low complexity" evidence="12">
    <location>
        <begin position="428"/>
        <end position="458"/>
    </location>
</feature>